<protein>
    <submittedName>
        <fullName evidence="1">Uncharacterized protein</fullName>
    </submittedName>
</protein>
<dbReference type="AlphaFoldDB" id="A0A1Y1VCW3"/>
<keyword evidence="2" id="KW-1185">Reference proteome</keyword>
<sequence length="347" mass="40338">MKTCKKSNAIGYEIPVILKFINEYMKPYESVTVAISPKDKDNEYLSKISSFYHYLIKYKPCIEYARKKYILFYNVIALNNSHFFRYICSRISFFPSVICFNGLSLASKVGLVECFNFFTEHTHMIQYSDGDKDFSFIKEKNYFDFLLNACQGGHAEVINKLFEMEKSSFISKPINTIAHSNTAFDTACENGHLKIVKLLIHRPEMKNIDSWDNAMKKIIDLHHFDVALYLMTEVNHGNKEMISNNTRNYAFRVAIKNKNYLLTDALLVDSKPITNINWSFSIKNALINEDVQLLRILLKHIAHLNNKEKIVNMNITNSIMKLVVKKPNSEILPLMKKIPFLPIQKIF</sequence>
<organism evidence="1 2">
    <name type="scientific">Piromyces finnis</name>
    <dbReference type="NCBI Taxonomy" id="1754191"/>
    <lineage>
        <taxon>Eukaryota</taxon>
        <taxon>Fungi</taxon>
        <taxon>Fungi incertae sedis</taxon>
        <taxon>Chytridiomycota</taxon>
        <taxon>Chytridiomycota incertae sedis</taxon>
        <taxon>Neocallimastigomycetes</taxon>
        <taxon>Neocallimastigales</taxon>
        <taxon>Neocallimastigaceae</taxon>
        <taxon>Piromyces</taxon>
    </lineage>
</organism>
<evidence type="ECO:0000313" key="1">
    <source>
        <dbReference type="EMBL" id="ORX51499.1"/>
    </source>
</evidence>
<dbReference type="SUPFAM" id="SSF48403">
    <property type="entry name" value="Ankyrin repeat"/>
    <property type="match status" value="1"/>
</dbReference>
<dbReference type="OrthoDB" id="2150268at2759"/>
<dbReference type="EMBL" id="MCFH01000018">
    <property type="protein sequence ID" value="ORX51499.1"/>
    <property type="molecule type" value="Genomic_DNA"/>
</dbReference>
<dbReference type="Proteomes" id="UP000193719">
    <property type="component" value="Unassembled WGS sequence"/>
</dbReference>
<accession>A0A1Y1VCW3</accession>
<proteinExistence type="predicted"/>
<gene>
    <name evidence="1" type="ORF">BCR36DRAFT_411959</name>
</gene>
<reference evidence="1 2" key="2">
    <citation type="submission" date="2016-08" db="EMBL/GenBank/DDBJ databases">
        <title>Pervasive Adenine N6-methylation of Active Genes in Fungi.</title>
        <authorList>
            <consortium name="DOE Joint Genome Institute"/>
            <person name="Mondo S.J."/>
            <person name="Dannebaum R.O."/>
            <person name="Kuo R.C."/>
            <person name="Labutti K."/>
            <person name="Haridas S."/>
            <person name="Kuo A."/>
            <person name="Salamov A."/>
            <person name="Ahrendt S.R."/>
            <person name="Lipzen A."/>
            <person name="Sullivan W."/>
            <person name="Andreopoulos W.B."/>
            <person name="Clum A."/>
            <person name="Lindquist E."/>
            <person name="Daum C."/>
            <person name="Ramamoorthy G.K."/>
            <person name="Gryganskyi A."/>
            <person name="Culley D."/>
            <person name="Magnuson J.K."/>
            <person name="James T.Y."/>
            <person name="O'Malley M.A."/>
            <person name="Stajich J.E."/>
            <person name="Spatafora J.W."/>
            <person name="Visel A."/>
            <person name="Grigoriev I.V."/>
        </authorList>
    </citation>
    <scope>NUCLEOTIDE SEQUENCE [LARGE SCALE GENOMIC DNA]</scope>
    <source>
        <strain evidence="2">finn</strain>
    </source>
</reference>
<evidence type="ECO:0000313" key="2">
    <source>
        <dbReference type="Proteomes" id="UP000193719"/>
    </source>
</evidence>
<dbReference type="InterPro" id="IPR036770">
    <property type="entry name" value="Ankyrin_rpt-contain_sf"/>
</dbReference>
<dbReference type="Pfam" id="PF12796">
    <property type="entry name" value="Ank_2"/>
    <property type="match status" value="1"/>
</dbReference>
<dbReference type="Gene3D" id="1.25.40.20">
    <property type="entry name" value="Ankyrin repeat-containing domain"/>
    <property type="match status" value="1"/>
</dbReference>
<dbReference type="InterPro" id="IPR002110">
    <property type="entry name" value="Ankyrin_rpt"/>
</dbReference>
<name>A0A1Y1VCW3_9FUNG</name>
<comment type="caution">
    <text evidence="1">The sequence shown here is derived from an EMBL/GenBank/DDBJ whole genome shotgun (WGS) entry which is preliminary data.</text>
</comment>
<reference evidence="1 2" key="1">
    <citation type="submission" date="2016-08" db="EMBL/GenBank/DDBJ databases">
        <title>Genomes of anaerobic fungi encode conserved fungal cellulosomes for biomass hydrolysis.</title>
        <authorList>
            <consortium name="DOE Joint Genome Institute"/>
            <person name="Haitjema C.H."/>
            <person name="Gilmore S.P."/>
            <person name="Henske J.K."/>
            <person name="Solomon K.V."/>
            <person name="De Groot R."/>
            <person name="Kuo A."/>
            <person name="Mondo S.J."/>
            <person name="Salamov A.A."/>
            <person name="Labutti K."/>
            <person name="Zhao Z."/>
            <person name="Chiniquy J."/>
            <person name="Barry K."/>
            <person name="Brewer H.M."/>
            <person name="Purvine S.O."/>
            <person name="Wright A.T."/>
            <person name="Boxma B."/>
            <person name="Van Alen T."/>
            <person name="Hackstein J.H."/>
            <person name="Baker S.E."/>
            <person name="Grigoriev I.V."/>
            <person name="O'Malley M.A."/>
        </authorList>
    </citation>
    <scope>NUCLEOTIDE SEQUENCE [LARGE SCALE GENOMIC DNA]</scope>
    <source>
        <strain evidence="2">finn</strain>
    </source>
</reference>